<evidence type="ECO:0000313" key="4">
    <source>
        <dbReference type="Proteomes" id="UP000515971"/>
    </source>
</evidence>
<organism evidence="3 4">
    <name type="scientific">Sphingomonas lutea</name>
    <dbReference type="NCBI Taxonomy" id="1045317"/>
    <lineage>
        <taxon>Bacteria</taxon>
        <taxon>Pseudomonadati</taxon>
        <taxon>Pseudomonadota</taxon>
        <taxon>Alphaproteobacteria</taxon>
        <taxon>Sphingomonadales</taxon>
        <taxon>Sphingomonadaceae</taxon>
        <taxon>Sphingomonas</taxon>
    </lineage>
</organism>
<dbReference type="InterPro" id="IPR051083">
    <property type="entry name" value="GrpII_Intron_Splice-Mob/Def"/>
</dbReference>
<dbReference type="Proteomes" id="UP000515971">
    <property type="component" value="Chromosome"/>
</dbReference>
<dbReference type="AlphaFoldDB" id="A0A7G9SKF4"/>
<evidence type="ECO:0000259" key="2">
    <source>
        <dbReference type="PROSITE" id="PS50878"/>
    </source>
</evidence>
<accession>A0A7G9SKF4</accession>
<dbReference type="EMBL" id="CP060718">
    <property type="protein sequence ID" value="QNN68329.1"/>
    <property type="molecule type" value="Genomic_DNA"/>
</dbReference>
<keyword evidence="3" id="KW-0695">RNA-directed DNA polymerase</keyword>
<keyword evidence="3" id="KW-0808">Transferase</keyword>
<dbReference type="InterPro" id="IPR000477">
    <property type="entry name" value="RT_dom"/>
</dbReference>
<dbReference type="PANTHER" id="PTHR34047">
    <property type="entry name" value="NUCLEAR INTRON MATURASE 1, MITOCHONDRIAL-RELATED"/>
    <property type="match status" value="1"/>
</dbReference>
<reference evidence="3 4" key="1">
    <citation type="submission" date="2020-08" db="EMBL/GenBank/DDBJ databases">
        <title>Genome sequence of Sphingomonas lutea KCTC 23642T.</title>
        <authorList>
            <person name="Hyun D.-W."/>
            <person name="Bae J.-W."/>
        </authorList>
    </citation>
    <scope>NUCLEOTIDE SEQUENCE [LARGE SCALE GENOMIC DNA]</scope>
    <source>
        <strain evidence="3 4">KCTC 23642</strain>
    </source>
</reference>
<keyword evidence="3" id="KW-0548">Nucleotidyltransferase</keyword>
<evidence type="ECO:0000256" key="1">
    <source>
        <dbReference type="ARBA" id="ARBA00034120"/>
    </source>
</evidence>
<gene>
    <name evidence="3" type="ORF">H9L13_05555</name>
</gene>
<dbReference type="SUPFAM" id="SSF56672">
    <property type="entry name" value="DNA/RNA polymerases"/>
    <property type="match status" value="1"/>
</dbReference>
<dbReference type="Pfam" id="PF00078">
    <property type="entry name" value="RVT_1"/>
    <property type="match status" value="1"/>
</dbReference>
<name>A0A7G9SKF4_9SPHN</name>
<comment type="similarity">
    <text evidence="1">Belongs to the bacterial reverse transcriptase family.</text>
</comment>
<dbReference type="PROSITE" id="PS50878">
    <property type="entry name" value="RT_POL"/>
    <property type="match status" value="1"/>
</dbReference>
<evidence type="ECO:0000313" key="3">
    <source>
        <dbReference type="EMBL" id="QNN68329.1"/>
    </source>
</evidence>
<protein>
    <submittedName>
        <fullName evidence="3">RNA-directed DNA polymerase</fullName>
    </submittedName>
</protein>
<sequence length="542" mass="61096">MATFGLDGPLIKRLKKEVDVGRVRQDQFNDFFVLPQLDAIYVHCADKLKDLVAEKLSKSAYGPKSPIEMEVPKGTRVSTRQAPIIGPNYFRPGTVLLPEDRIVYHFIGQEAQPIAEKGIDRDHVYSYKPAKKKGEGFLLASGQWTALREAFEIEATSGKYTLVLKCDVAQYFTTVNQHELVNQLEHQGFSSEMVKFTERFLGGLTIDRSSRGLVQGSFGSDVLGNAYLIGVDEFVGDSGLAYYRYVDDYYILFETQDQLKDLFPRFVKRLREYDLALNESKSFITLPKRLLRDETELDKAFARAKAEAEELLTDYEEVEVEGDYGSESYIETVETVPDQEEVELAATHEIFDRLEEFKGDERDRAEAFCLAFFRRASDPAALDYVLSRWARSPDKAKEYALYLNRFVADEKHRPKIDKAFVDAAEQMLDFQWAWAALIARRMTKVSGELLALAAKYQSDGDRHEVVRSLLTYIVCRQGSPARKKAIRDGYAGAPLLVQLATLHASGDFTSAEQAGLLTTAEAHGELQGLMCDAVRAAKKAAK</sequence>
<dbReference type="GO" id="GO:0003964">
    <property type="term" value="F:RNA-directed DNA polymerase activity"/>
    <property type="evidence" value="ECO:0007669"/>
    <property type="project" value="UniProtKB-KW"/>
</dbReference>
<dbReference type="RefSeq" id="WP_187539741.1">
    <property type="nucleotide sequence ID" value="NZ_BAABJT010000001.1"/>
</dbReference>
<dbReference type="PANTHER" id="PTHR34047:SF8">
    <property type="entry name" value="PROTEIN YKFC"/>
    <property type="match status" value="1"/>
</dbReference>
<dbReference type="InterPro" id="IPR043502">
    <property type="entry name" value="DNA/RNA_pol_sf"/>
</dbReference>
<feature type="domain" description="Reverse transcriptase" evidence="2">
    <location>
        <begin position="50"/>
        <end position="320"/>
    </location>
</feature>
<dbReference type="KEGG" id="slut:H9L13_05555"/>
<keyword evidence="4" id="KW-1185">Reference proteome</keyword>
<proteinExistence type="inferred from homology"/>
<dbReference type="CDD" id="cd01646">
    <property type="entry name" value="RT_Bac_retron_I"/>
    <property type="match status" value="1"/>
</dbReference>